<proteinExistence type="predicted"/>
<gene>
    <name evidence="1" type="ORF">MN116_004323</name>
</gene>
<reference evidence="1" key="2">
    <citation type="journal article" date="2023" name="Infect Dis Poverty">
        <title>Chromosome-scale genome of the human blood fluke Schistosoma mekongi and its implications for public health.</title>
        <authorList>
            <person name="Zhou M."/>
            <person name="Xu L."/>
            <person name="Xu D."/>
            <person name="Chen W."/>
            <person name="Khan J."/>
            <person name="Hu Y."/>
            <person name="Huang H."/>
            <person name="Wei H."/>
            <person name="Zhang Y."/>
            <person name="Chusongsang P."/>
            <person name="Tanasarnprasert K."/>
            <person name="Hu X."/>
            <person name="Limpanont Y."/>
            <person name="Lv Z."/>
        </authorList>
    </citation>
    <scope>NUCLEOTIDE SEQUENCE</scope>
    <source>
        <strain evidence="1">LV_2022a</strain>
    </source>
</reference>
<sequence length="323" mass="38651">MGNCLQILNRKHLHHSIHKEYNQMSDNDSLNYTKSVLCNTDYHNGDCTHSIFNESTLKEFNDQYTLTNYHKTNNIQYEYKHSLDYNNSYPILNEDCIINLEYNSLLPLKWNSMIFNKNNSFIHNNKLTKDKKLYQSNLTTTDRFNQNIRKNSYRLTPTTNINEINNLETLYKINCPSLINSSLLGFTILKSNQFDCIEWLHNDNIIYSNVICNKYKHKINLFNNNQKKMLSTNWLRYTMFIYQTKLDTMKFLSIFNRMKYFLYSLEIKTGCRIQLSKYLFMYKGNLIRLFVIDGPNKQKIFQCYTSLPDLFKRLLILDCERPS</sequence>
<comment type="caution">
    <text evidence="1">The sequence shown here is derived from an EMBL/GenBank/DDBJ whole genome shotgun (WGS) entry which is preliminary data.</text>
</comment>
<dbReference type="Proteomes" id="UP001292079">
    <property type="component" value="Unassembled WGS sequence"/>
</dbReference>
<protein>
    <submittedName>
        <fullName evidence="1">Uncharacterized protein</fullName>
    </submittedName>
</protein>
<name>A0AAE2D7N7_SCHME</name>
<accession>A0AAE2D7N7</accession>
<evidence type="ECO:0000313" key="1">
    <source>
        <dbReference type="EMBL" id="KAK4473140.1"/>
    </source>
</evidence>
<evidence type="ECO:0000313" key="2">
    <source>
        <dbReference type="Proteomes" id="UP001292079"/>
    </source>
</evidence>
<organism evidence="1 2">
    <name type="scientific">Schistosoma mekongi</name>
    <name type="common">Parasitic worm</name>
    <dbReference type="NCBI Taxonomy" id="38744"/>
    <lineage>
        <taxon>Eukaryota</taxon>
        <taxon>Metazoa</taxon>
        <taxon>Spiralia</taxon>
        <taxon>Lophotrochozoa</taxon>
        <taxon>Platyhelminthes</taxon>
        <taxon>Trematoda</taxon>
        <taxon>Digenea</taxon>
        <taxon>Strigeidida</taxon>
        <taxon>Schistosomatoidea</taxon>
        <taxon>Schistosomatidae</taxon>
        <taxon>Schistosoma</taxon>
    </lineage>
</organism>
<dbReference type="AlphaFoldDB" id="A0AAE2D7N7"/>
<reference evidence="1" key="1">
    <citation type="submission" date="2022-04" db="EMBL/GenBank/DDBJ databases">
        <authorList>
            <person name="Xu L."/>
            <person name="Lv Z."/>
        </authorList>
    </citation>
    <scope>NUCLEOTIDE SEQUENCE</scope>
    <source>
        <strain evidence="1">LV_2022a</strain>
    </source>
</reference>
<dbReference type="EMBL" id="JALJAT010000002">
    <property type="protein sequence ID" value="KAK4473140.1"/>
    <property type="molecule type" value="Genomic_DNA"/>
</dbReference>
<keyword evidence="2" id="KW-1185">Reference proteome</keyword>